<name>A0A3E0H4Z4_9GAMM</name>
<reference evidence="1 2" key="1">
    <citation type="submission" date="2018-08" db="EMBL/GenBank/DDBJ databases">
        <title>Genomic Encyclopedia of Type Strains, Phase IV (KMG-IV): sequencing the most valuable type-strain genomes for metagenomic binning, comparative biology and taxonomic classification.</title>
        <authorList>
            <person name="Goeker M."/>
        </authorList>
    </citation>
    <scope>NUCLEOTIDE SEQUENCE [LARGE SCALE GENOMIC DNA]</scope>
    <source>
        <strain evidence="1 2">DSM 26022</strain>
    </source>
</reference>
<keyword evidence="2" id="KW-1185">Reference proteome</keyword>
<accession>A0A3E0H4Z4</accession>
<protein>
    <submittedName>
        <fullName evidence="1">Uncharacterized protein</fullName>
    </submittedName>
</protein>
<sequence length="203" mass="23083">MKIAEHIKQSLDACDTGHLEKAMLFVCLAVDGTAKKTYPEIDKVGKRFRKFISDNLDIIEIMFGGINLKETVFPFKDAKGNLGVKFEDIVYETFRCNLAHGDELPEGYGITVKVAEGRHQFMVNIEAQSLTLPESTIFALGLACVLAPVNKDQKIGSNLYFYRDSINQYAVDRWWGKIDCARQIMDFENSIRVKMDFSNVWPK</sequence>
<dbReference type="AlphaFoldDB" id="A0A3E0H4Z4"/>
<gene>
    <name evidence="1" type="ORF">DFR26_1749</name>
</gene>
<comment type="caution">
    <text evidence="1">The sequence shown here is derived from an EMBL/GenBank/DDBJ whole genome shotgun (WGS) entry which is preliminary data.</text>
</comment>
<evidence type="ECO:0000313" key="2">
    <source>
        <dbReference type="Proteomes" id="UP000256774"/>
    </source>
</evidence>
<dbReference type="Proteomes" id="UP000256774">
    <property type="component" value="Unassembled WGS sequence"/>
</dbReference>
<dbReference type="EMBL" id="QUNR01000003">
    <property type="protein sequence ID" value="REH37963.1"/>
    <property type="molecule type" value="Genomic_DNA"/>
</dbReference>
<dbReference type="OrthoDB" id="4539886at2"/>
<evidence type="ECO:0000313" key="1">
    <source>
        <dbReference type="EMBL" id="REH37963.1"/>
    </source>
</evidence>
<proteinExistence type="predicted"/>
<organism evidence="1 2">
    <name type="scientific">Paraperlucidibaca baekdonensis</name>
    <dbReference type="NCBI Taxonomy" id="748120"/>
    <lineage>
        <taxon>Bacteria</taxon>
        <taxon>Pseudomonadati</taxon>
        <taxon>Pseudomonadota</taxon>
        <taxon>Gammaproteobacteria</taxon>
        <taxon>Moraxellales</taxon>
        <taxon>Moraxellaceae</taxon>
        <taxon>Paraperlucidibaca</taxon>
    </lineage>
</organism>
<dbReference type="RefSeq" id="WP_116208550.1">
    <property type="nucleotide sequence ID" value="NZ_QUNR01000003.1"/>
</dbReference>